<feature type="transmembrane region" description="Helical" evidence="12">
    <location>
        <begin position="942"/>
        <end position="965"/>
    </location>
</feature>
<evidence type="ECO:0000256" key="10">
    <source>
        <dbReference type="ARBA" id="ARBA00023170"/>
    </source>
</evidence>
<keyword evidence="9 12" id="KW-0472">Membrane</keyword>
<accession>A0A9D5CDA8</accession>
<dbReference type="SUPFAM" id="SSF52058">
    <property type="entry name" value="L domain-like"/>
    <property type="match status" value="3"/>
</dbReference>
<dbReference type="InterPro" id="IPR046956">
    <property type="entry name" value="RLP23-like"/>
</dbReference>
<evidence type="ECO:0000256" key="4">
    <source>
        <dbReference type="ARBA" id="ARBA00022614"/>
    </source>
</evidence>
<keyword evidence="4" id="KW-0433">Leucine-rich repeat</keyword>
<evidence type="ECO:0000256" key="6">
    <source>
        <dbReference type="ARBA" id="ARBA00022729"/>
    </source>
</evidence>
<dbReference type="PANTHER" id="PTHR48063:SF112">
    <property type="entry name" value="RECEPTOR LIKE PROTEIN 30-LIKE"/>
    <property type="match status" value="1"/>
</dbReference>
<evidence type="ECO:0000256" key="8">
    <source>
        <dbReference type="ARBA" id="ARBA00022989"/>
    </source>
</evidence>
<dbReference type="EMBL" id="JAGGNH010000006">
    <property type="protein sequence ID" value="KAJ0970240.1"/>
    <property type="molecule type" value="Genomic_DNA"/>
</dbReference>
<dbReference type="Pfam" id="PF13516">
    <property type="entry name" value="LRR_6"/>
    <property type="match status" value="1"/>
</dbReference>
<dbReference type="Pfam" id="PF00560">
    <property type="entry name" value="LRR_1"/>
    <property type="match status" value="9"/>
</dbReference>
<dbReference type="Pfam" id="PF13855">
    <property type="entry name" value="LRR_8"/>
    <property type="match status" value="2"/>
</dbReference>
<sequence>MELQMRIRIFAIFAQLVFLLGFLSSTVCIEESKFSCRESERVALLEFKGGLRDPHSLLSSWEGGDCCNWRGVSCNNETKHVVSIDLGYRQLFDGPSTTWRLSGEIKVSLLGLKYLNYLDFSYNDFGGIDIPEFIGSIRGLSYLNLSNAGFSGRIPPQLGNLSSLRYLDLNSFYSLHTLYTDDLEWLPRLSSLRFLDMNSVNLARIDDWFRAINMIRSLSALYLPNCLLKAMPAFLSFHNLTSLVTLDLSNNQFNSRIPNWLFNMSNLEYLNLQFNHFQGSIPDTFANLTSFETIKLGKNELVGPIPRSIRKLCSLRVLDLSSNNITDDVSALAEISSGCARDSLEVLNFRGNNLAGILSDWLEKLKKLIFLDLGNNLLQGSIPASIGNIPTLRNLFLNHNMLNGTLPESIGQLSDLTVLDVSYNSLTGIVSEVHFHRLSKLAHLSLGSNSFLMNMSSEWEPPFSLKLIGLLGLQAGAEISSMAAEKQREYNVLDLSCAEINDTAPDWIWNYLHHIFLLDLSHNQITGEVPGRLKYASMEHIDLSFNKFEGALPALPASIEYIDFSSNSFSGSISPLLGQPMLIFSHLFISDNLLNGTIPASLCHYSEMFAIDLSGNFLSGELPECLADFTSLSSLDLGNNKLHGEIPSSMGTFSWLQVLHLNNNSFHGELPMALSSCTRLVAFDVSDNKLSGEMPTWIGESLPFLKILRLRSNMFYGSIPREISLLTSLQILDLAGNNLSGTIPCSLGNMTAMALTHKPNERILAVFQRGIGSVLDNYGPSGYSESLFLVIKGRLLEYSKNLQYVASIDVSDNNLSGNLPHELFNLHGLQNLNFSGNNLTGKIPENIGQLELLESLDLSRNNIFGSIPASLSLLTYLSHLNLSHNKLSGRIPTGHQLQTLDDPSIYIGNPGLCGPPLEECKGNETYSTKLPVEDDEFDSEMLGFYIGIILGFVSGFWAIWGILLFSESIRYAYFQFIDRWLYPS</sequence>
<keyword evidence="3" id="KW-1003">Cell membrane</keyword>
<keyword evidence="11" id="KW-0325">Glycoprotein</keyword>
<evidence type="ECO:0000256" key="12">
    <source>
        <dbReference type="SAM" id="Phobius"/>
    </source>
</evidence>
<evidence type="ECO:0000256" key="2">
    <source>
        <dbReference type="ARBA" id="ARBA00009592"/>
    </source>
</evidence>
<evidence type="ECO:0000256" key="1">
    <source>
        <dbReference type="ARBA" id="ARBA00004251"/>
    </source>
</evidence>
<evidence type="ECO:0000256" key="5">
    <source>
        <dbReference type="ARBA" id="ARBA00022692"/>
    </source>
</evidence>
<dbReference type="GO" id="GO:0051606">
    <property type="term" value="P:detection of stimulus"/>
    <property type="evidence" value="ECO:0007669"/>
    <property type="project" value="UniProtKB-ARBA"/>
</dbReference>
<evidence type="ECO:0000259" key="14">
    <source>
        <dbReference type="Pfam" id="PF08263"/>
    </source>
</evidence>
<proteinExistence type="inferred from homology"/>
<organism evidence="15 16">
    <name type="scientific">Dioscorea zingiberensis</name>
    <dbReference type="NCBI Taxonomy" id="325984"/>
    <lineage>
        <taxon>Eukaryota</taxon>
        <taxon>Viridiplantae</taxon>
        <taxon>Streptophyta</taxon>
        <taxon>Embryophyta</taxon>
        <taxon>Tracheophyta</taxon>
        <taxon>Spermatophyta</taxon>
        <taxon>Magnoliopsida</taxon>
        <taxon>Liliopsida</taxon>
        <taxon>Dioscoreales</taxon>
        <taxon>Dioscoreaceae</taxon>
        <taxon>Dioscorea</taxon>
    </lineage>
</organism>
<reference evidence="15" key="1">
    <citation type="submission" date="2021-03" db="EMBL/GenBank/DDBJ databases">
        <authorList>
            <person name="Li Z."/>
            <person name="Yang C."/>
        </authorList>
    </citation>
    <scope>NUCLEOTIDE SEQUENCE</scope>
    <source>
        <strain evidence="15">Dzin_1.0</strain>
        <tissue evidence="15">Leaf</tissue>
    </source>
</reference>
<keyword evidence="10" id="KW-0675">Receptor</keyword>
<keyword evidence="5 12" id="KW-0812">Transmembrane</keyword>
<evidence type="ECO:0000256" key="7">
    <source>
        <dbReference type="ARBA" id="ARBA00022737"/>
    </source>
</evidence>
<dbReference type="SMART" id="SM00369">
    <property type="entry name" value="LRR_TYP"/>
    <property type="match status" value="10"/>
</dbReference>
<feature type="domain" description="Leucine-rich repeat-containing N-terminal plant-type" evidence="14">
    <location>
        <begin position="39"/>
        <end position="75"/>
    </location>
</feature>
<evidence type="ECO:0000313" key="16">
    <source>
        <dbReference type="Proteomes" id="UP001085076"/>
    </source>
</evidence>
<evidence type="ECO:0000256" key="13">
    <source>
        <dbReference type="SAM" id="SignalP"/>
    </source>
</evidence>
<dbReference type="PRINTS" id="PR00019">
    <property type="entry name" value="LEURICHRPT"/>
</dbReference>
<dbReference type="PROSITE" id="PS51450">
    <property type="entry name" value="LRR"/>
    <property type="match status" value="2"/>
</dbReference>
<dbReference type="Pfam" id="PF08263">
    <property type="entry name" value="LRRNT_2"/>
    <property type="match status" value="1"/>
</dbReference>
<dbReference type="FunFam" id="3.80.10.10:FF:000649">
    <property type="entry name" value="Leucine Rich Repeat family protein"/>
    <property type="match status" value="1"/>
</dbReference>
<dbReference type="GO" id="GO:0005886">
    <property type="term" value="C:plasma membrane"/>
    <property type="evidence" value="ECO:0007669"/>
    <property type="project" value="UniProtKB-SubCell"/>
</dbReference>
<dbReference type="InterPro" id="IPR003591">
    <property type="entry name" value="Leu-rich_rpt_typical-subtyp"/>
</dbReference>
<evidence type="ECO:0000313" key="15">
    <source>
        <dbReference type="EMBL" id="KAJ0970240.1"/>
    </source>
</evidence>
<comment type="subcellular location">
    <subcellularLocation>
        <location evidence="1">Cell membrane</location>
        <topology evidence="1">Single-pass type I membrane protein</topology>
    </subcellularLocation>
</comment>
<dbReference type="FunFam" id="3.80.10.10:FF:000111">
    <property type="entry name" value="LRR receptor-like serine/threonine-protein kinase ERECTA"/>
    <property type="match status" value="1"/>
</dbReference>
<comment type="caution">
    <text evidence="15">The sequence shown here is derived from an EMBL/GenBank/DDBJ whole genome shotgun (WGS) entry which is preliminary data.</text>
</comment>
<keyword evidence="16" id="KW-1185">Reference proteome</keyword>
<keyword evidence="6 13" id="KW-0732">Signal</keyword>
<keyword evidence="8 12" id="KW-1133">Transmembrane helix</keyword>
<dbReference type="AlphaFoldDB" id="A0A9D5CDA8"/>
<name>A0A9D5CDA8_9LILI</name>
<dbReference type="InterPro" id="IPR001611">
    <property type="entry name" value="Leu-rich_rpt"/>
</dbReference>
<dbReference type="FunFam" id="3.80.10.10:FF:000470">
    <property type="entry name" value="LRR receptor-like serine/threonine-protein kinase RPK2"/>
    <property type="match status" value="1"/>
</dbReference>
<dbReference type="FunFam" id="3.80.10.10:FF:000095">
    <property type="entry name" value="LRR receptor-like serine/threonine-protein kinase GSO1"/>
    <property type="match status" value="1"/>
</dbReference>
<dbReference type="InterPro" id="IPR032675">
    <property type="entry name" value="LRR_dom_sf"/>
</dbReference>
<evidence type="ECO:0000256" key="11">
    <source>
        <dbReference type="ARBA" id="ARBA00023180"/>
    </source>
</evidence>
<dbReference type="InterPro" id="IPR013210">
    <property type="entry name" value="LRR_N_plant-typ"/>
</dbReference>
<comment type="similarity">
    <text evidence="2">Belongs to the RLP family.</text>
</comment>
<feature type="signal peptide" evidence="13">
    <location>
        <begin position="1"/>
        <end position="28"/>
    </location>
</feature>
<dbReference type="OrthoDB" id="749832at2759"/>
<dbReference type="Gene3D" id="3.80.10.10">
    <property type="entry name" value="Ribonuclease Inhibitor"/>
    <property type="match status" value="4"/>
</dbReference>
<keyword evidence="7" id="KW-0677">Repeat</keyword>
<gene>
    <name evidence="15" type="ORF">J5N97_023117</name>
</gene>
<reference evidence="15" key="2">
    <citation type="journal article" date="2022" name="Hortic Res">
        <title>The genome of Dioscorea zingiberensis sheds light on the biosynthesis, origin and evolution of the medicinally important diosgenin saponins.</title>
        <authorList>
            <person name="Li Y."/>
            <person name="Tan C."/>
            <person name="Li Z."/>
            <person name="Guo J."/>
            <person name="Li S."/>
            <person name="Chen X."/>
            <person name="Wang C."/>
            <person name="Dai X."/>
            <person name="Yang H."/>
            <person name="Song W."/>
            <person name="Hou L."/>
            <person name="Xu J."/>
            <person name="Tong Z."/>
            <person name="Xu A."/>
            <person name="Yuan X."/>
            <person name="Wang W."/>
            <person name="Yang Q."/>
            <person name="Chen L."/>
            <person name="Sun Z."/>
            <person name="Wang K."/>
            <person name="Pan B."/>
            <person name="Chen J."/>
            <person name="Bao Y."/>
            <person name="Liu F."/>
            <person name="Qi X."/>
            <person name="Gang D.R."/>
            <person name="Wen J."/>
            <person name="Li J."/>
        </authorList>
    </citation>
    <scope>NUCLEOTIDE SEQUENCE</scope>
    <source>
        <strain evidence="15">Dzin_1.0</strain>
    </source>
</reference>
<evidence type="ECO:0000256" key="9">
    <source>
        <dbReference type="ARBA" id="ARBA00023136"/>
    </source>
</evidence>
<dbReference type="Proteomes" id="UP001085076">
    <property type="component" value="Miscellaneous, Linkage group lg06"/>
</dbReference>
<evidence type="ECO:0000256" key="3">
    <source>
        <dbReference type="ARBA" id="ARBA00022475"/>
    </source>
</evidence>
<protein>
    <recommendedName>
        <fullName evidence="14">Leucine-rich repeat-containing N-terminal plant-type domain-containing protein</fullName>
    </recommendedName>
</protein>
<dbReference type="PANTHER" id="PTHR48063">
    <property type="entry name" value="LRR RECEPTOR-LIKE KINASE"/>
    <property type="match status" value="1"/>
</dbReference>
<feature type="chain" id="PRO_5039681525" description="Leucine-rich repeat-containing N-terminal plant-type domain-containing protein" evidence="13">
    <location>
        <begin position="29"/>
        <end position="984"/>
    </location>
</feature>